<name>A0ABV8P9G7_9SPHI</name>
<dbReference type="EMBL" id="JBHSBW010000011">
    <property type="protein sequence ID" value="MFC4211608.1"/>
    <property type="molecule type" value="Genomic_DNA"/>
</dbReference>
<reference evidence="2" key="1">
    <citation type="journal article" date="2019" name="Int. J. Syst. Evol. Microbiol.">
        <title>The Global Catalogue of Microorganisms (GCM) 10K type strain sequencing project: providing services to taxonomists for standard genome sequencing and annotation.</title>
        <authorList>
            <consortium name="The Broad Institute Genomics Platform"/>
            <consortium name="The Broad Institute Genome Sequencing Center for Infectious Disease"/>
            <person name="Wu L."/>
            <person name="Ma J."/>
        </authorList>
    </citation>
    <scope>NUCLEOTIDE SEQUENCE [LARGE SCALE GENOMIC DNA]</scope>
    <source>
        <strain evidence="2">CCM 8691</strain>
    </source>
</reference>
<keyword evidence="2" id="KW-1185">Reference proteome</keyword>
<dbReference type="Proteomes" id="UP001595789">
    <property type="component" value="Unassembled WGS sequence"/>
</dbReference>
<evidence type="ECO:0000313" key="1">
    <source>
        <dbReference type="EMBL" id="MFC4211608.1"/>
    </source>
</evidence>
<protein>
    <submittedName>
        <fullName evidence="1">Uncharacterized protein</fullName>
    </submittedName>
</protein>
<organism evidence="1 2">
    <name type="scientific">Pedobacter lithocola</name>
    <dbReference type="NCBI Taxonomy" id="1908239"/>
    <lineage>
        <taxon>Bacteria</taxon>
        <taxon>Pseudomonadati</taxon>
        <taxon>Bacteroidota</taxon>
        <taxon>Sphingobacteriia</taxon>
        <taxon>Sphingobacteriales</taxon>
        <taxon>Sphingobacteriaceae</taxon>
        <taxon>Pedobacter</taxon>
    </lineage>
</organism>
<gene>
    <name evidence="1" type="ORF">ACFOWA_10465</name>
</gene>
<sequence>MTRFIMILRTAVQNSEELEIVSKVMFDFAEITKWSIDLEDCDRILRVETTTRIGDQLVEKLNELGLNSAVLEIFDSLLMQN</sequence>
<evidence type="ECO:0000313" key="2">
    <source>
        <dbReference type="Proteomes" id="UP001595789"/>
    </source>
</evidence>
<comment type="caution">
    <text evidence="1">The sequence shown here is derived from an EMBL/GenBank/DDBJ whole genome shotgun (WGS) entry which is preliminary data.</text>
</comment>
<proteinExistence type="predicted"/>
<accession>A0ABV8P9G7</accession>